<sequence>MRRGESVVSSSKSRVIAVTGGLGFVGKNLVRSLAAAGHQVRVLDIASEDRVGTLPARVSYREADLRDGRRTSEALADADLVFHLAGNSSGTVSVEDPRLDFETNALGTFNVCEALREKEGSRLVYLSSAMTYGQPQRFPIAEDHPVAPYYPYGASKLSGELTVKAFVETYGLSAVIGRAFVIYGPGEDPRRAGAEVGQYLRWHLNGLPIEVTGDPDRKTRDFVHVSDIVAGLTLIADAGEDGEVYNLGTGEETSLAELVTAIGRVSGSVPDTVVNDSITDDTYRLVADISKLRGLGYKPSVPLDKGLTDLIQHLGDHPAPPMLDTIFRPSQRDARSAS</sequence>
<dbReference type="KEGG" id="sast:CD934_05030"/>
<dbReference type="InterPro" id="IPR001509">
    <property type="entry name" value="Epimerase_deHydtase"/>
</dbReference>
<keyword evidence="4" id="KW-1185">Reference proteome</keyword>
<evidence type="ECO:0000259" key="2">
    <source>
        <dbReference type="Pfam" id="PF01370"/>
    </source>
</evidence>
<proteinExistence type="inferred from homology"/>
<feature type="domain" description="NAD-dependent epimerase/dehydratase" evidence="2">
    <location>
        <begin position="16"/>
        <end position="248"/>
    </location>
</feature>
<evidence type="ECO:0000256" key="1">
    <source>
        <dbReference type="ARBA" id="ARBA00007637"/>
    </source>
</evidence>
<protein>
    <submittedName>
        <fullName evidence="3">Epimerase</fullName>
    </submittedName>
</protein>
<dbReference type="Pfam" id="PF01370">
    <property type="entry name" value="Epimerase"/>
    <property type="match status" value="1"/>
</dbReference>
<organism evidence="3 4">
    <name type="scientific">Streptomyces calvus</name>
    <dbReference type="NCBI Taxonomy" id="67282"/>
    <lineage>
        <taxon>Bacteria</taxon>
        <taxon>Bacillati</taxon>
        <taxon>Actinomycetota</taxon>
        <taxon>Actinomycetes</taxon>
        <taxon>Kitasatosporales</taxon>
        <taxon>Streptomycetaceae</taxon>
        <taxon>Streptomyces</taxon>
    </lineage>
</organism>
<reference evidence="3 4" key="1">
    <citation type="submission" date="2017-07" db="EMBL/GenBank/DDBJ databases">
        <title>The Complete Genome of Streptomyces asterosporus-ZSY.</title>
        <authorList>
            <person name="Zhang S."/>
        </authorList>
    </citation>
    <scope>NUCLEOTIDE SEQUENCE [LARGE SCALE GENOMIC DNA]</scope>
    <source>
        <strain evidence="3 4">DSM 41452</strain>
    </source>
</reference>
<accession>A0A514JLB2</accession>
<dbReference type="SUPFAM" id="SSF51735">
    <property type="entry name" value="NAD(P)-binding Rossmann-fold domains"/>
    <property type="match status" value="1"/>
</dbReference>
<dbReference type="EMBL" id="CP022310">
    <property type="protein sequence ID" value="QDI68101.1"/>
    <property type="molecule type" value="Genomic_DNA"/>
</dbReference>
<comment type="similarity">
    <text evidence="1">Belongs to the NAD(P)-dependent epimerase/dehydratase family.</text>
</comment>
<dbReference type="PANTHER" id="PTHR43000">
    <property type="entry name" value="DTDP-D-GLUCOSE 4,6-DEHYDRATASE-RELATED"/>
    <property type="match status" value="1"/>
</dbReference>
<dbReference type="OrthoDB" id="9801785at2"/>
<evidence type="ECO:0000313" key="4">
    <source>
        <dbReference type="Proteomes" id="UP000316215"/>
    </source>
</evidence>
<dbReference type="InterPro" id="IPR036291">
    <property type="entry name" value="NAD(P)-bd_dom_sf"/>
</dbReference>
<dbReference type="Proteomes" id="UP000316215">
    <property type="component" value="Chromosome"/>
</dbReference>
<name>A0A514JLB2_9ACTN</name>
<dbReference type="Gene3D" id="3.40.50.720">
    <property type="entry name" value="NAD(P)-binding Rossmann-like Domain"/>
    <property type="match status" value="1"/>
</dbReference>
<dbReference type="Gene3D" id="3.90.25.10">
    <property type="entry name" value="UDP-galactose 4-epimerase, domain 1"/>
    <property type="match status" value="1"/>
</dbReference>
<evidence type="ECO:0000313" key="3">
    <source>
        <dbReference type="EMBL" id="QDI68101.1"/>
    </source>
</evidence>
<gene>
    <name evidence="3" type="ORF">CD934_05030</name>
</gene>
<dbReference type="AlphaFoldDB" id="A0A514JLB2"/>